<dbReference type="GO" id="GO:0032040">
    <property type="term" value="C:small-subunit processome"/>
    <property type="evidence" value="ECO:0007669"/>
    <property type="project" value="TreeGrafter"/>
</dbReference>
<dbReference type="InterPro" id="IPR036322">
    <property type="entry name" value="WD40_repeat_dom_sf"/>
</dbReference>
<dbReference type="GO" id="GO:0034511">
    <property type="term" value="F:U3 snoRNA binding"/>
    <property type="evidence" value="ECO:0007669"/>
    <property type="project" value="InterPro"/>
</dbReference>
<evidence type="ECO:0000313" key="8">
    <source>
        <dbReference type="Proteomes" id="UP000091918"/>
    </source>
</evidence>
<evidence type="ECO:0000256" key="1">
    <source>
        <dbReference type="ARBA" id="ARBA00004123"/>
    </source>
</evidence>
<protein>
    <submittedName>
        <fullName evidence="7">Uncharacterized protein</fullName>
    </submittedName>
</protein>
<evidence type="ECO:0000256" key="2">
    <source>
        <dbReference type="ARBA" id="ARBA00022574"/>
    </source>
</evidence>
<dbReference type="InterPro" id="IPR015943">
    <property type="entry name" value="WD40/YVTN_repeat-like_dom_sf"/>
</dbReference>
<keyword evidence="4" id="KW-0539">Nucleus</keyword>
<keyword evidence="3" id="KW-0677">Repeat</keyword>
<dbReference type="PANTHER" id="PTHR19865">
    <property type="entry name" value="U3 SMALL NUCLEOLAR RNA INTERACTING PROTEIN 2"/>
    <property type="match status" value="1"/>
</dbReference>
<dbReference type="STRING" id="1658172.A0A1B7P6C8"/>
<name>A0A1B7P6C8_9EURO</name>
<dbReference type="PROSITE" id="PS50294">
    <property type="entry name" value="WD_REPEATS_REGION"/>
    <property type="match status" value="1"/>
</dbReference>
<dbReference type="InterPro" id="IPR001680">
    <property type="entry name" value="WD40_rpt"/>
</dbReference>
<dbReference type="InterPro" id="IPR039241">
    <property type="entry name" value="Rrp9-like"/>
</dbReference>
<evidence type="ECO:0000256" key="3">
    <source>
        <dbReference type="ARBA" id="ARBA00022737"/>
    </source>
</evidence>
<dbReference type="SMART" id="SM00320">
    <property type="entry name" value="WD40"/>
    <property type="match status" value="6"/>
</dbReference>
<dbReference type="OrthoDB" id="189968at2759"/>
<feature type="region of interest" description="Disordered" evidence="6">
    <location>
        <begin position="193"/>
        <end position="237"/>
    </location>
</feature>
<feature type="repeat" description="WD" evidence="5">
    <location>
        <begin position="234"/>
        <end position="275"/>
    </location>
</feature>
<gene>
    <name evidence="7" type="ORF">ACJ72_01181</name>
</gene>
<dbReference type="PROSITE" id="PS00678">
    <property type="entry name" value="WD_REPEATS_1"/>
    <property type="match status" value="1"/>
</dbReference>
<keyword evidence="2 5" id="KW-0853">WD repeat</keyword>
<dbReference type="EMBL" id="LGUA01000075">
    <property type="protein sequence ID" value="OAX84457.1"/>
    <property type="molecule type" value="Genomic_DNA"/>
</dbReference>
<dbReference type="CDD" id="cd00200">
    <property type="entry name" value="WD40"/>
    <property type="match status" value="1"/>
</dbReference>
<evidence type="ECO:0000256" key="6">
    <source>
        <dbReference type="SAM" id="MobiDB-lite"/>
    </source>
</evidence>
<feature type="compositionally biased region" description="Basic and acidic residues" evidence="6">
    <location>
        <begin position="40"/>
        <end position="54"/>
    </location>
</feature>
<evidence type="ECO:0000256" key="4">
    <source>
        <dbReference type="ARBA" id="ARBA00023242"/>
    </source>
</evidence>
<reference evidence="7 8" key="1">
    <citation type="submission" date="2015-07" db="EMBL/GenBank/DDBJ databases">
        <title>Emmonsia species relationships and genome sequence.</title>
        <authorList>
            <person name="Cuomo C.A."/>
            <person name="Schwartz I.S."/>
            <person name="Kenyon C."/>
            <person name="de Hoog G.S."/>
            <person name="Govender N.P."/>
            <person name="Botha A."/>
            <person name="Moreno L."/>
            <person name="de Vries M."/>
            <person name="Munoz J.F."/>
            <person name="Stielow J.B."/>
        </authorList>
    </citation>
    <scope>NUCLEOTIDE SEQUENCE [LARGE SCALE GENOMIC DNA]</scope>
    <source>
        <strain evidence="7 8">CBS 136260</strain>
    </source>
</reference>
<feature type="compositionally biased region" description="Basic residues" evidence="6">
    <location>
        <begin position="210"/>
        <end position="221"/>
    </location>
</feature>
<dbReference type="SUPFAM" id="SSF50978">
    <property type="entry name" value="WD40 repeat-like"/>
    <property type="match status" value="1"/>
</dbReference>
<dbReference type="Proteomes" id="UP000091918">
    <property type="component" value="Unassembled WGS sequence"/>
</dbReference>
<dbReference type="PROSITE" id="PS50082">
    <property type="entry name" value="WD_REPEATS_2"/>
    <property type="match status" value="2"/>
</dbReference>
<feature type="region of interest" description="Disordered" evidence="6">
    <location>
        <begin position="1"/>
        <end position="89"/>
    </location>
</feature>
<organism evidence="7 8">
    <name type="scientific">Emergomyces africanus</name>
    <dbReference type="NCBI Taxonomy" id="1955775"/>
    <lineage>
        <taxon>Eukaryota</taxon>
        <taxon>Fungi</taxon>
        <taxon>Dikarya</taxon>
        <taxon>Ascomycota</taxon>
        <taxon>Pezizomycotina</taxon>
        <taxon>Eurotiomycetes</taxon>
        <taxon>Eurotiomycetidae</taxon>
        <taxon>Onygenales</taxon>
        <taxon>Ajellomycetaceae</taxon>
        <taxon>Emergomyces</taxon>
    </lineage>
</organism>
<feature type="region of interest" description="Disordered" evidence="6">
    <location>
        <begin position="548"/>
        <end position="578"/>
    </location>
</feature>
<dbReference type="AlphaFoldDB" id="A0A1B7P6C8"/>
<dbReference type="Pfam" id="PF00400">
    <property type="entry name" value="WD40"/>
    <property type="match status" value="4"/>
</dbReference>
<evidence type="ECO:0000256" key="5">
    <source>
        <dbReference type="PROSITE-ProRule" id="PRU00221"/>
    </source>
</evidence>
<feature type="repeat" description="WD" evidence="5">
    <location>
        <begin position="276"/>
        <end position="323"/>
    </location>
</feature>
<evidence type="ECO:0000313" key="7">
    <source>
        <dbReference type="EMBL" id="OAX84457.1"/>
    </source>
</evidence>
<proteinExistence type="predicted"/>
<feature type="compositionally biased region" description="Polar residues" evidence="6">
    <location>
        <begin position="193"/>
        <end position="204"/>
    </location>
</feature>
<comment type="caution">
    <text evidence="7">The sequence shown here is derived from an EMBL/GenBank/DDBJ whole genome shotgun (WGS) entry which is preliminary data.</text>
</comment>
<sequence length="641" mass="69676">MSSFFTLPASQRKRKRDDGGAAPASKKRGVSAKGGGKGAQDSEQRDRRKQRDESISGSESDDDGLSQSESSIDEEEGSESESEDETAADRRLRLAERYLENIREEVDEVGFDAADIDRDLIAERLKEDVDESKGRIYRQISSQLSFSTASHTFFRADTQSTTSIAVHSPFVYTVSKDKTLIKWELATPYPCQPTEQSAHLTNGASARAKGPLRKKPKKIKSVRGLQQNDEGGDPQGHTGNILTVAVSPSGEFVATGGADRRLIIWDAETLTPLKTFNQHRDAVSGLSFTRRISSSSSGEQLFSSSFDRTIKTWSLSPGGHAYVETLFGHQDHVIAVNSMALDQCVSVGARDRTARLWKVVDETQLVFRGGSSKGSSYVEGSIDCVAVLPPTHFVTGSDSGAISLWSMHKKKPLYTIHQAHGVDPVPPLDELSSELDPAVAEDNTRNMSPNPRWITALTTLPGTDIVLSGSWDGWIRAWKVSEDKRTIIPLGPVGAPPQPTTVNSTDLISNNDNMVIDSPISSPVEQVPQPLLKGVVNGIDVFERRAPDDAKINAIKPKSKKGKSNSSSQKGQAQRQEQKGICVVAALGKEHRLGRWKYSTNRDENGKCGDGTGLAGRNGAVVFEVPFLGERLPDTGAEELV</sequence>
<dbReference type="InterPro" id="IPR019775">
    <property type="entry name" value="WD40_repeat_CS"/>
</dbReference>
<accession>A0A1B7P6C8</accession>
<dbReference type="Gene3D" id="2.130.10.10">
    <property type="entry name" value="YVTN repeat-like/Quinoprotein amine dehydrogenase"/>
    <property type="match status" value="1"/>
</dbReference>
<feature type="compositionally biased region" description="Acidic residues" evidence="6">
    <location>
        <begin position="71"/>
        <end position="86"/>
    </location>
</feature>
<keyword evidence="8" id="KW-1185">Reference proteome</keyword>
<comment type="subcellular location">
    <subcellularLocation>
        <location evidence="1">Nucleus</location>
    </subcellularLocation>
</comment>
<dbReference type="PANTHER" id="PTHR19865:SF0">
    <property type="entry name" value="U3 SMALL NUCLEOLAR RNA-INTERACTING PROTEIN 2"/>
    <property type="match status" value="1"/>
</dbReference>